<organism evidence="1 2">
    <name type="scientific">Polyangium mundeleinium</name>
    <dbReference type="NCBI Taxonomy" id="2995306"/>
    <lineage>
        <taxon>Bacteria</taxon>
        <taxon>Pseudomonadati</taxon>
        <taxon>Myxococcota</taxon>
        <taxon>Polyangia</taxon>
        <taxon>Polyangiales</taxon>
        <taxon>Polyangiaceae</taxon>
        <taxon>Polyangium</taxon>
    </lineage>
</organism>
<gene>
    <name evidence="1" type="ORF">POL67_41800</name>
</gene>
<reference evidence="1 2" key="1">
    <citation type="submission" date="2022-11" db="EMBL/GenBank/DDBJ databases">
        <title>Minimal conservation of predation-associated metabolite biosynthetic gene clusters underscores biosynthetic potential of Myxococcota including descriptions for ten novel species: Archangium lansinium sp. nov., Myxococcus landrumus sp. nov., Nannocystis bai.</title>
        <authorList>
            <person name="Ahearne A."/>
            <person name="Stevens C."/>
            <person name="Dowd S."/>
        </authorList>
    </citation>
    <scope>NUCLEOTIDE SEQUENCE [LARGE SCALE GENOMIC DNA]</scope>
    <source>
        <strain evidence="1 2">RJM3</strain>
    </source>
</reference>
<evidence type="ECO:0008006" key="3">
    <source>
        <dbReference type="Google" id="ProtNLM"/>
    </source>
</evidence>
<accession>A0ABT5F2U4</accession>
<sequence>MRNRIAFGLCILVMGCASGSVPDTKESGGVAMARTLPKPTDPQCGACSYVLAERAVHASLDGRDNMPTMDLILYTPTKQVLQRHVGLAPRTYAPGKATYAVPDGATRDVAYGELSWQGLTGQQKQIIPVTFKSEIPIE</sequence>
<dbReference type="PROSITE" id="PS51257">
    <property type="entry name" value="PROKAR_LIPOPROTEIN"/>
    <property type="match status" value="1"/>
</dbReference>
<dbReference type="Proteomes" id="UP001221411">
    <property type="component" value="Unassembled WGS sequence"/>
</dbReference>
<dbReference type="EMBL" id="JAQNDO010000001">
    <property type="protein sequence ID" value="MDC0747939.1"/>
    <property type="molecule type" value="Genomic_DNA"/>
</dbReference>
<name>A0ABT5F2U4_9BACT</name>
<evidence type="ECO:0000313" key="1">
    <source>
        <dbReference type="EMBL" id="MDC0747939.1"/>
    </source>
</evidence>
<comment type="caution">
    <text evidence="1">The sequence shown here is derived from an EMBL/GenBank/DDBJ whole genome shotgun (WGS) entry which is preliminary data.</text>
</comment>
<proteinExistence type="predicted"/>
<evidence type="ECO:0000313" key="2">
    <source>
        <dbReference type="Proteomes" id="UP001221411"/>
    </source>
</evidence>
<keyword evidence="2" id="KW-1185">Reference proteome</keyword>
<dbReference type="RefSeq" id="WP_271926671.1">
    <property type="nucleotide sequence ID" value="NZ_JAQNDO010000001.1"/>
</dbReference>
<protein>
    <recommendedName>
        <fullName evidence="3">Lipoprotein</fullName>
    </recommendedName>
</protein>